<protein>
    <submittedName>
        <fullName evidence="1">Uncharacterized protein</fullName>
    </submittedName>
</protein>
<dbReference type="Proteomes" id="UP000641646">
    <property type="component" value="Unassembled WGS sequence"/>
</dbReference>
<sequence>MTSQPLELEGTWEEIVAQSEKLAGRRVRVTVLVEEELKSPEESFRQAWLEVKTGKTRPISELWEGIDAE</sequence>
<proteinExistence type="predicted"/>
<keyword evidence="2" id="KW-1185">Reference proteome</keyword>
<gene>
    <name evidence="1" type="ORF">H6G03_03965</name>
</gene>
<evidence type="ECO:0000313" key="2">
    <source>
        <dbReference type="Proteomes" id="UP000641646"/>
    </source>
</evidence>
<comment type="caution">
    <text evidence="1">The sequence shown here is derived from an EMBL/GenBank/DDBJ whole genome shotgun (WGS) entry which is preliminary data.</text>
</comment>
<reference evidence="1" key="2">
    <citation type="submission" date="2020-08" db="EMBL/GenBank/DDBJ databases">
        <authorList>
            <person name="Chen M."/>
            <person name="Teng W."/>
            <person name="Zhao L."/>
            <person name="Hu C."/>
            <person name="Zhou Y."/>
            <person name="Han B."/>
            <person name="Song L."/>
            <person name="Shu W."/>
        </authorList>
    </citation>
    <scope>NUCLEOTIDE SEQUENCE</scope>
    <source>
        <strain evidence="1">FACHB-1375</strain>
    </source>
</reference>
<dbReference type="EMBL" id="JACJPW010000006">
    <property type="protein sequence ID" value="MBD2180277.1"/>
    <property type="molecule type" value="Genomic_DNA"/>
</dbReference>
<dbReference type="RefSeq" id="WP_190462286.1">
    <property type="nucleotide sequence ID" value="NZ_JACJPW010000006.1"/>
</dbReference>
<name>A0A926ZFN7_9CYAN</name>
<accession>A0A926ZFN7</accession>
<dbReference type="AlphaFoldDB" id="A0A926ZFN7"/>
<organism evidence="1 2">
    <name type="scientific">Aerosakkonema funiforme FACHB-1375</name>
    <dbReference type="NCBI Taxonomy" id="2949571"/>
    <lineage>
        <taxon>Bacteria</taxon>
        <taxon>Bacillati</taxon>
        <taxon>Cyanobacteriota</taxon>
        <taxon>Cyanophyceae</taxon>
        <taxon>Oscillatoriophycideae</taxon>
        <taxon>Aerosakkonematales</taxon>
        <taxon>Aerosakkonemataceae</taxon>
        <taxon>Aerosakkonema</taxon>
    </lineage>
</organism>
<reference evidence="1" key="1">
    <citation type="journal article" date="2015" name="ISME J.">
        <title>Draft Genome Sequence of Streptomyces incarnatus NRRL8089, which Produces the Nucleoside Antibiotic Sinefungin.</title>
        <authorList>
            <person name="Oshima K."/>
            <person name="Hattori M."/>
            <person name="Shimizu H."/>
            <person name="Fukuda K."/>
            <person name="Nemoto M."/>
            <person name="Inagaki K."/>
            <person name="Tamura T."/>
        </authorList>
    </citation>
    <scope>NUCLEOTIDE SEQUENCE</scope>
    <source>
        <strain evidence="1">FACHB-1375</strain>
    </source>
</reference>
<evidence type="ECO:0000313" key="1">
    <source>
        <dbReference type="EMBL" id="MBD2180277.1"/>
    </source>
</evidence>